<organism evidence="3">
    <name type="scientific">Photinus pyralis</name>
    <name type="common">Common eastern firefly</name>
    <name type="synonym">Lampyris pyralis</name>
    <dbReference type="NCBI Taxonomy" id="7054"/>
    <lineage>
        <taxon>Eukaryota</taxon>
        <taxon>Metazoa</taxon>
        <taxon>Ecdysozoa</taxon>
        <taxon>Arthropoda</taxon>
        <taxon>Hexapoda</taxon>
        <taxon>Insecta</taxon>
        <taxon>Pterygota</taxon>
        <taxon>Neoptera</taxon>
        <taxon>Endopterygota</taxon>
        <taxon>Coleoptera</taxon>
        <taxon>Polyphaga</taxon>
        <taxon>Elateriformia</taxon>
        <taxon>Elateroidea</taxon>
        <taxon>Lampyridae</taxon>
        <taxon>Lampyrinae</taxon>
        <taxon>Photinus</taxon>
    </lineage>
</organism>
<dbReference type="Proteomes" id="UP000327044">
    <property type="component" value="Unassembled WGS sequence"/>
</dbReference>
<dbReference type="InterPro" id="IPR050546">
    <property type="entry name" value="Glycosyl_Hydrlase_16"/>
</dbReference>
<keyword evidence="1" id="KW-0732">Signal</keyword>
<protein>
    <recommendedName>
        <fullName evidence="2">GH16 domain-containing protein</fullName>
    </recommendedName>
</protein>
<proteinExistence type="predicted"/>
<evidence type="ECO:0000256" key="1">
    <source>
        <dbReference type="SAM" id="SignalP"/>
    </source>
</evidence>
<dbReference type="GO" id="GO:0004553">
    <property type="term" value="F:hydrolase activity, hydrolyzing O-glycosyl compounds"/>
    <property type="evidence" value="ECO:0007669"/>
    <property type="project" value="InterPro"/>
</dbReference>
<evidence type="ECO:0000313" key="3">
    <source>
        <dbReference type="EMBL" id="JAV86094.1"/>
    </source>
</evidence>
<evidence type="ECO:0000313" key="4">
    <source>
        <dbReference type="EMBL" id="KAB0796439.1"/>
    </source>
</evidence>
<dbReference type="PROSITE" id="PS51762">
    <property type="entry name" value="GH16_2"/>
    <property type="match status" value="1"/>
</dbReference>
<feature type="signal peptide" evidence="1">
    <location>
        <begin position="1"/>
        <end position="26"/>
    </location>
</feature>
<evidence type="ECO:0000259" key="2">
    <source>
        <dbReference type="PROSITE" id="PS51762"/>
    </source>
</evidence>
<dbReference type="SUPFAM" id="SSF49899">
    <property type="entry name" value="Concanavalin A-like lectins/glucanases"/>
    <property type="match status" value="1"/>
</dbReference>
<dbReference type="AlphaFoldDB" id="A0A1Y1MK51"/>
<evidence type="ECO:0000313" key="5">
    <source>
        <dbReference type="Proteomes" id="UP000327044"/>
    </source>
</evidence>
<dbReference type="Pfam" id="PF00722">
    <property type="entry name" value="Glyco_hydro_16"/>
    <property type="match status" value="1"/>
</dbReference>
<dbReference type="PANTHER" id="PTHR10963">
    <property type="entry name" value="GLYCOSYL HYDROLASE-RELATED"/>
    <property type="match status" value="1"/>
</dbReference>
<dbReference type="EMBL" id="GEZM01029367">
    <property type="protein sequence ID" value="JAV86094.1"/>
    <property type="molecule type" value="Transcribed_RNA"/>
</dbReference>
<gene>
    <name evidence="4" type="ORF">PPYR_10500</name>
</gene>
<reference evidence="3" key="1">
    <citation type="journal article" date="2016" name="Sci. Rep.">
        <title>Molecular characterization of firefly nuptial gifts: a multi-omics approach sheds light on postcopulatory sexual selection.</title>
        <authorList>
            <person name="Al-Wathiqui N."/>
            <person name="Fallon T.R."/>
            <person name="South A."/>
            <person name="Weng J.K."/>
            <person name="Lewis S.M."/>
        </authorList>
    </citation>
    <scope>NUCLEOTIDE SEQUENCE</scope>
</reference>
<dbReference type="PANTHER" id="PTHR10963:SF60">
    <property type="entry name" value="GRAM-NEGATIVE BACTERIA-BINDING PROTEIN 1-RELATED"/>
    <property type="match status" value="1"/>
</dbReference>
<dbReference type="Gene3D" id="2.60.120.200">
    <property type="match status" value="1"/>
</dbReference>
<dbReference type="OrthoDB" id="4781at2759"/>
<name>A0A1Y1MK51_PHOPY</name>
<feature type="chain" id="PRO_5033291869" description="GH16 domain-containing protein" evidence="1">
    <location>
        <begin position="27"/>
        <end position="375"/>
    </location>
</feature>
<sequence>MTEMSFALRVLSFVFIVTLGGRHVLAKESDINGTTKAPPANRNLCMEGQTTVNGKRSCKGKIVFQELFSGLSNKWRPEIKFAGDPDYEFVLYKANSTNLYVKDNALHIRPTLLEDTYGEGFVTESNGLDLGIVCTGLYGTLQCVQRPRAWIVLPPVVSAQISTTDYFSFKYGIVEIRARLPAGDWIYPEISLISRSELYGPGYESGRIRIAVTGGSSDQNRHLFGGCTFGYSEMARRFGYKRIASKNPWSDDFHTFKIQWKPDSISFGVDNQIYGTVTPPSGGFATLQNILQIDPMVAERWEGGTVLAPFDQEMFITLGVGVGGQMYPDLPEVNKPWNTDDPKAQLQFYRNKEKWYNTWGDKSELVVDYIKVFAI</sequence>
<dbReference type="InterPro" id="IPR013320">
    <property type="entry name" value="ConA-like_dom_sf"/>
</dbReference>
<dbReference type="FunCoup" id="A0A1Y1MK51">
    <property type="interactions" value="52"/>
</dbReference>
<feature type="domain" description="GH16" evidence="2">
    <location>
        <begin position="66"/>
        <end position="375"/>
    </location>
</feature>
<dbReference type="InterPro" id="IPR000757">
    <property type="entry name" value="Beta-glucanase-like"/>
</dbReference>
<accession>A0A1Y1MK51</accession>
<keyword evidence="5" id="KW-1185">Reference proteome</keyword>
<dbReference type="EMBL" id="VVIM01000007">
    <property type="protein sequence ID" value="KAB0796439.1"/>
    <property type="molecule type" value="Genomic_DNA"/>
</dbReference>
<reference evidence="4" key="3">
    <citation type="submission" date="2019-08" db="EMBL/GenBank/DDBJ databases">
        <authorList>
            <consortium name="Photinus pyralis genome working group"/>
            <person name="Fallon T.R."/>
            <person name="Sander Lower S.E."/>
            <person name="Weng J.-K."/>
        </authorList>
    </citation>
    <scope>NUCLEOTIDE SEQUENCE</scope>
    <source>
        <strain evidence="4">1611_PpyrPB1</strain>
        <tissue evidence="4">Whole body</tissue>
    </source>
</reference>
<dbReference type="InParanoid" id="A0A1Y1MK51"/>
<dbReference type="GO" id="GO:0005975">
    <property type="term" value="P:carbohydrate metabolic process"/>
    <property type="evidence" value="ECO:0007669"/>
    <property type="project" value="InterPro"/>
</dbReference>
<reference evidence="4 5" key="2">
    <citation type="journal article" date="2018" name="Elife">
        <title>Firefly genomes illuminate parallel origins of bioluminescence in beetles.</title>
        <authorList>
            <person name="Fallon T.R."/>
            <person name="Lower S.E."/>
            <person name="Chang C.H."/>
            <person name="Bessho-Uehara M."/>
            <person name="Martin G.J."/>
            <person name="Bewick A.J."/>
            <person name="Behringer M."/>
            <person name="Debat H.J."/>
            <person name="Wong I."/>
            <person name="Day J.C."/>
            <person name="Suvorov A."/>
            <person name="Silva C.J."/>
            <person name="Stanger-Hall K.F."/>
            <person name="Hall D.W."/>
            <person name="Schmitz R.J."/>
            <person name="Nelson D.R."/>
            <person name="Lewis S.M."/>
            <person name="Shigenobu S."/>
            <person name="Bybee S.M."/>
            <person name="Larracuente A.M."/>
            <person name="Oba Y."/>
            <person name="Weng J.K."/>
        </authorList>
    </citation>
    <scope>NUCLEOTIDE SEQUENCE [LARGE SCALE GENOMIC DNA]</scope>
    <source>
        <strain evidence="4">1611_PpyrPB1</strain>
        <tissue evidence="4">Whole body</tissue>
    </source>
</reference>